<dbReference type="SMART" id="SM00710">
    <property type="entry name" value="PbH1"/>
    <property type="match status" value="4"/>
</dbReference>
<dbReference type="InterPro" id="IPR001434">
    <property type="entry name" value="OmcB-like_DUF11"/>
</dbReference>
<dbReference type="InterPro" id="IPR018247">
    <property type="entry name" value="EF_Hand_1_Ca_BS"/>
</dbReference>
<feature type="domain" description="DUF7507" evidence="7">
    <location>
        <begin position="1695"/>
        <end position="1798"/>
    </location>
</feature>
<feature type="domain" description="DUF7507" evidence="7">
    <location>
        <begin position="2256"/>
        <end position="2373"/>
    </location>
</feature>
<feature type="region of interest" description="Disordered" evidence="4">
    <location>
        <begin position="1401"/>
        <end position="1442"/>
    </location>
</feature>
<feature type="region of interest" description="Disordered" evidence="4">
    <location>
        <begin position="1783"/>
        <end position="1808"/>
    </location>
</feature>
<feature type="compositionally biased region" description="Acidic residues" evidence="4">
    <location>
        <begin position="2079"/>
        <end position="2089"/>
    </location>
</feature>
<keyword evidence="9" id="KW-1185">Reference proteome</keyword>
<dbReference type="PROSITE" id="PS00018">
    <property type="entry name" value="EF_HAND_1"/>
    <property type="match status" value="1"/>
</dbReference>
<feature type="compositionally biased region" description="Polar residues" evidence="4">
    <location>
        <begin position="1401"/>
        <end position="1413"/>
    </location>
</feature>
<feature type="region of interest" description="Disordered" evidence="4">
    <location>
        <begin position="2227"/>
        <end position="2253"/>
    </location>
</feature>
<feature type="compositionally biased region" description="Polar residues" evidence="4">
    <location>
        <begin position="2066"/>
        <end position="2077"/>
    </location>
</feature>
<evidence type="ECO:0000313" key="8">
    <source>
        <dbReference type="EMBL" id="MBT0957857.1"/>
    </source>
</evidence>
<evidence type="ECO:0000256" key="3">
    <source>
        <dbReference type="ARBA" id="ARBA00022729"/>
    </source>
</evidence>
<feature type="region of interest" description="Disordered" evidence="4">
    <location>
        <begin position="1928"/>
        <end position="1961"/>
    </location>
</feature>
<keyword evidence="2" id="KW-0964">Secreted</keyword>
<feature type="domain" description="DUF7507" evidence="7">
    <location>
        <begin position="2106"/>
        <end position="2225"/>
    </location>
</feature>
<dbReference type="InterPro" id="IPR013783">
    <property type="entry name" value="Ig-like_fold"/>
</dbReference>
<evidence type="ECO:0000259" key="5">
    <source>
        <dbReference type="Pfam" id="PF01345"/>
    </source>
</evidence>
<feature type="region of interest" description="Disordered" evidence="4">
    <location>
        <begin position="984"/>
        <end position="1007"/>
    </location>
</feature>
<dbReference type="EMBL" id="JADQAZ010000002">
    <property type="protein sequence ID" value="MBT0957857.1"/>
    <property type="molecule type" value="Genomic_DNA"/>
</dbReference>
<feature type="domain" description="DUF11" evidence="5">
    <location>
        <begin position="578"/>
        <end position="716"/>
    </location>
</feature>
<dbReference type="PANTHER" id="PTHR34819">
    <property type="entry name" value="LARGE CYSTEINE-RICH PERIPLASMIC PROTEIN OMCB"/>
    <property type="match status" value="1"/>
</dbReference>
<keyword evidence="3" id="KW-0732">Signal</keyword>
<dbReference type="InterPro" id="IPR047589">
    <property type="entry name" value="DUF11_rpt"/>
</dbReference>
<dbReference type="NCBIfam" id="TIGR01451">
    <property type="entry name" value="B_ant_repeat"/>
    <property type="match status" value="12"/>
</dbReference>
<dbReference type="Pfam" id="PF17210">
    <property type="entry name" value="SdrD_B"/>
    <property type="match status" value="1"/>
</dbReference>
<feature type="compositionally biased region" description="Acidic residues" evidence="4">
    <location>
        <begin position="2227"/>
        <end position="2245"/>
    </location>
</feature>
<accession>A0AAP2CRF9</accession>
<feature type="region of interest" description="Disordered" evidence="4">
    <location>
        <begin position="2670"/>
        <end position="2722"/>
    </location>
</feature>
<feature type="domain" description="DUF11" evidence="5">
    <location>
        <begin position="725"/>
        <end position="846"/>
    </location>
</feature>
<gene>
    <name evidence="8" type="ORF">IV417_10685</name>
</gene>
<evidence type="ECO:0000256" key="1">
    <source>
        <dbReference type="ARBA" id="ARBA00004613"/>
    </source>
</evidence>
<dbReference type="InterPro" id="IPR051172">
    <property type="entry name" value="Chlamydia_OmcB"/>
</dbReference>
<evidence type="ECO:0000259" key="6">
    <source>
        <dbReference type="Pfam" id="PF17210"/>
    </source>
</evidence>
<feature type="domain" description="DUF7507" evidence="7">
    <location>
        <begin position="2402"/>
        <end position="2520"/>
    </location>
</feature>
<feature type="compositionally biased region" description="Polar residues" evidence="4">
    <location>
        <begin position="2356"/>
        <end position="2365"/>
    </location>
</feature>
<reference evidence="8 9" key="1">
    <citation type="journal article" date="2021" name="Arch. Microbiol.">
        <title>Harenicola maris gen. nov., sp. nov. isolated from the Sea of Japan shallow sediments.</title>
        <authorList>
            <person name="Romanenko L.A."/>
            <person name="Kurilenko V.V."/>
            <person name="Chernysheva N.Y."/>
            <person name="Tekutyeva L.A."/>
            <person name="Velansky P.V."/>
            <person name="Svetashev V.I."/>
            <person name="Isaeva M.P."/>
        </authorList>
    </citation>
    <scope>NUCLEOTIDE SEQUENCE [LARGE SCALE GENOMIC DNA]</scope>
    <source>
        <strain evidence="8 9">KMM 3653</strain>
    </source>
</reference>
<evidence type="ECO:0000256" key="4">
    <source>
        <dbReference type="SAM" id="MobiDB-lite"/>
    </source>
</evidence>
<dbReference type="RefSeq" id="WP_327794079.1">
    <property type="nucleotide sequence ID" value="NZ_JADQAZ010000002.1"/>
</dbReference>
<feature type="domain" description="DUF7507" evidence="7">
    <location>
        <begin position="1965"/>
        <end position="2079"/>
    </location>
</feature>
<dbReference type="InterPro" id="IPR006626">
    <property type="entry name" value="PbH1"/>
</dbReference>
<feature type="domain" description="DUF11" evidence="5">
    <location>
        <begin position="183"/>
        <end position="296"/>
    </location>
</feature>
<dbReference type="InterPro" id="IPR033764">
    <property type="entry name" value="Sdr_B"/>
</dbReference>
<sequence length="3371" mass="347679">MSGKNGKIRAVEILAQFGRASGGLLRGWMACVSMVFALCWAQGAAAQSFDYDWLVNVDETVTPAPAGGVIEVPINILNFGFGPDPAPATTIEITVPPTTSFVSFSSDDVTGCAPLPAAAGEIVTCQVPSLAFNGQPGDSVDLLFGIETTQQGAVPFTANVPEVDNDTGNNSQTKNLTLTQGADLEVTVDGPVTATSGETVDYTFTVANNGPDDASGSVLTIPVPSGFANLEPPVGCVLDGAVYECTIPGPLAEGESVDFVFGAQIVAAAPSTVSWVGSVGGGSPDDPDTENNTATFDTSVEEGSDLALTKVISPPETLLVGDQAVFTLSPTYSGNPPEVVTLEDSLPSNYTVDSVDAPAPWDCEIIGSQQVTCEHPGGASSGADVPLGDIEITANVVTAGSAVENTAEIDAEGPIDPNPDNNIASDGGVEIEDKFVDLRANKTGPQPALVVLGSPFDFQISSTNIGNEPFFGTITMVDTLPAGLEVLSYDANGWDCSPAAPVVAGGEITCTIEILESAPLGVDDRSPVVTLETVALVEGALENGLEISASDSNLPDENAPNDIITYSVTSDAPLESADVSIVKTASEASLAAGETQTFELEIINEGPNVSNTVQVRDLIGDLINNTTTGANPALLSIGYANISETDANCSTTPSGATGILFGCDIATLPVCLPGATCPVVTIEVVPGGEAGRYFNTATITSYGTADPDRSNETSTVGYDVDARVDITITKVASAAVMPAGQNLTYLISGINKANGLSTAENLTITDVLPDDLTFVSATPSTGSCGTTPTPETTTTTGNNTIICNLGDVANGAEQNVSVVVRPNNELAGSDFVNDASVSTDTTQIGIGDEDDSVPVSVSEPTLDLLVQKTESIDPLPLDGTTVFTVTVRNLGPSASQNIVVTDSLPISGLEFVSATALDGGTCPTPPAGPAVGSLGETLVCTFDYLPAGGSARIQVEMKGVSKGTASNSVEISSDEILAGQDTVTGNNSVTETTSVRTRTDVSVDSKVASPNPVNLRDPFDFTIRVAVNVGAGLVEADDTVVTDNLPAGLELTGTPTLNLVQGAISAGSACTGVAEDTSFTCDLGTFEQESATEPGYVDITVPVRALTVSSDPQTFTNTASIATSSFELGADRNNNSNSGPVTVNASTITGKVFGDFNDDGVIDTGDTNVGGVPISLIGYALDGTEYILNTTTDGNGNYSFGLLPEGTYTITRGTVPNDTYLEQGGSYPDGTNGTGEPDGGTVIADVVLGGDSTAANNNFTVVPIARVGIAKRANGAPVINADGSFDQVFSFVVENFSDEALEDVVVSDTLAGGAPAFGTLGTAPLAAGEYLVLAAPTGSCGGKNAAFDGSGDPVLAEAFTIALQSACTLNVTLRVQPTIPLPPIIEGTDRYQNQASVEGTGALSGQTSATNPFLSDVSDDGTNADPSNNGSGDGANDNDPTLMGPVFTPSIALIKTVSTDELQDPPMEGDFLTYTFSVTNTGPIDLQNVTISDDLDGIILEGGPILTLGAGDTDTDTFTARYALKQSDIDLGEVENTATASGADIYGTVAEDDSGTANNNDTPTLAEIEQVISLAIVKTADDSGVSDPAVDGETITYGFNVINTGNVTLTDVTVTDPLDGIELTGAPIPTLLPGVEVINAYTGSYDYDLDDINAGEVENQATATGKDPLDNDVTDLSGETYEDDNPIVVPLVQDPQIALIKTSTSDRLGTPPQEGDELDFQFTVTNTGNVTLTGITISDLLDGIVLDGGPIDLDPGEFDSDTFTATYPLTQDDLDLGLVENTATVSGNPPLGADPVTDDSGADNETDAPLETPLTQVATINLTKQADASAVQDPPQEGDTITYTFVIENTGNQTLTDIAISDNDLQDLEGNSRDLTSGPEWVNPGGGAVEGVLAPGDSYSYTATYDIVTGDIDAAGVVNVATVAATDPRDVPVGDISDDPLDDENVDANGDDNPDDPTETPLARAPALVVTKTDNIDGLLMPVEEGDVITYTILVTNTGNVTLSDLTLTDELVNDDDDTYDLSDDLVFVEGSLGSLEGDLQVGEVATYTLDYELLLADVDSGAVENSVTATGTSPDGTTEVDDISDDPDAGPAGEDDPTRTAFEPEPSLSVLKTDDLTAFEEPTLEGNIITYTITVLNTGNVTLSDVTLTDGLSNFAPTPSAVDLSADIAFVSADQDSPLGTIEPGETATYTLEYALTQEDIDYGGVENTVTATGVDPFETVVEDVSDDPAETADVDPNGDDNPDDPTVSPVTAVPGMNVLKVADTSGLTTPAAPGQVIKYTVTVTNTGNTTLLGVALSDEATDGVGGSLTLTPPVPAFDSADRDSAEGTLLVGETATYLAELVLTQDIINTASVTNTATGSGASPTGVEVEDVSDDPADPSDVDPNEDGNPDDPTYTPLAAPELVVLKVDDTSALSSPPVAGEVVTYTITVENTGNVPLTSVALVDTLVNDAGTPDIALSEGPTWQSSNNGSGEGALALFETATYTGSYTITQEDINSGGLLNTVTASAIDPTDTPVEDTSDDPDVTDDVDANDDGEPDDPTPTPLPRAPSLDITKTTADVTQVFPFVYDVTYDIAVENTGNTTANFVQVEDDLAAAMTPGVIMGVPELEVAGFGGTGTVNAAYDGISDVNMLSGDTVLQPDEIGTIQVVVRVNFVAGLTTQTNTAYATSSDVTTPVASDDPVQTPEDEGDTNPTPPPVVDDELDGSPDGFEGTGDRDGDGIVDNADFDPLGYFYCQETGAILPGGLITVTGPAGSQTGVGTSNNITIVTDGSDGSFQWFVSAPGVYTMTYVLPTTGVASDDRFPGGTIDVTSFLPTNPVSLGGSEVGSTGQLSDFTADGNPFYVVFDIAEGDPTIFNNNIPLQYCGMPAVTASKEQIGDPILTGDQRTQLVYQLSSENTGETRVADATLVDDLDAAFGEGTHEVLAIELISAPDTFGAAENAAYDGAADANLLTAGGILEPGEEVTVQITIAVAVEAAGNFTNTVVAGGASPLDGTPVEESSATSSVDLLPPPDTDALLVTKTAGVGSARLGDPIPYSITFENTQPSDFVGLTLVDQLPAGLVYQPGSAAIDGVAIEPVVFGRRLTWPDQDIMGLSTITLTFVAIVGPGADPDQFVNTSWIEDPETGNIISNVSEAIVEREIEAVFDCSDVIGTVFDDLNHNGYQDGPYDPETGLITDQNVYTGKAGKLEVPAAPSRFDGEPGLAGVRLSTDTGTLITTDAHGRFNVPCAALPGRFGENFTLKLDTRTLPSGYRVTTENPRTIRLTAGKFAKLNFGASISHIIDIDLSARAFEAGSNDPKASLVTGIGGLLDQMKDKPSVLRVSYFENGEDRAVVRRRLDRVETMIRREWRRRNTRYKLSIERTIKRLQ</sequence>
<feature type="domain" description="DUF11" evidence="5">
    <location>
        <begin position="863"/>
        <end position="992"/>
    </location>
</feature>
<feature type="compositionally biased region" description="Acidic residues" evidence="4">
    <location>
        <begin position="2370"/>
        <end position="2392"/>
    </location>
</feature>
<comment type="subcellular location">
    <subcellularLocation>
        <location evidence="1">Secreted</location>
    </subcellularLocation>
</comment>
<feature type="region of interest" description="Disordered" evidence="4">
    <location>
        <begin position="2356"/>
        <end position="2397"/>
    </location>
</feature>
<dbReference type="Pfam" id="PF24346">
    <property type="entry name" value="DUF7507"/>
    <property type="match status" value="8"/>
</dbReference>
<feature type="domain" description="DUF7507" evidence="7">
    <location>
        <begin position="1573"/>
        <end position="1675"/>
    </location>
</feature>
<feature type="domain" description="DUF11" evidence="5">
    <location>
        <begin position="305"/>
        <end position="425"/>
    </location>
</feature>
<dbReference type="InterPro" id="IPR055354">
    <property type="entry name" value="DUF7507"/>
</dbReference>
<dbReference type="GO" id="GO:0005576">
    <property type="term" value="C:extracellular region"/>
    <property type="evidence" value="ECO:0007669"/>
    <property type="project" value="UniProtKB-SubCell"/>
</dbReference>
<feature type="domain" description="SD-repeat containing protein B" evidence="6">
    <location>
        <begin position="1150"/>
        <end position="1220"/>
    </location>
</feature>
<dbReference type="Pfam" id="PF01345">
    <property type="entry name" value="DUF11"/>
    <property type="match status" value="7"/>
</dbReference>
<feature type="compositionally biased region" description="Acidic residues" evidence="4">
    <location>
        <begin position="2517"/>
        <end position="2541"/>
    </location>
</feature>
<evidence type="ECO:0000259" key="7">
    <source>
        <dbReference type="Pfam" id="PF24346"/>
    </source>
</evidence>
<feature type="compositionally biased region" description="Acidic residues" evidence="4">
    <location>
        <begin position="1936"/>
        <end position="1958"/>
    </location>
</feature>
<dbReference type="Gene3D" id="2.60.40.10">
    <property type="entry name" value="Immunoglobulins"/>
    <property type="match status" value="4"/>
</dbReference>
<dbReference type="SUPFAM" id="SSF117074">
    <property type="entry name" value="Hypothetical protein PA1324"/>
    <property type="match status" value="1"/>
</dbReference>
<comment type="caution">
    <text evidence="8">The sequence shown here is derived from an EMBL/GenBank/DDBJ whole genome shotgun (WGS) entry which is preliminary data.</text>
</comment>
<evidence type="ECO:0000313" key="9">
    <source>
        <dbReference type="Proteomes" id="UP001315686"/>
    </source>
</evidence>
<dbReference type="PANTHER" id="PTHR34819:SF3">
    <property type="entry name" value="CELL SURFACE PROTEIN"/>
    <property type="match status" value="1"/>
</dbReference>
<feature type="domain" description="DUF11" evidence="5">
    <location>
        <begin position="1000"/>
        <end position="1138"/>
    </location>
</feature>
<protein>
    <submittedName>
        <fullName evidence="8">DUF11 domain-containing protein</fullName>
    </submittedName>
</protein>
<feature type="region of interest" description="Disordered" evidence="4">
    <location>
        <begin position="2510"/>
        <end position="2553"/>
    </location>
</feature>
<feature type="compositionally biased region" description="Low complexity" evidence="4">
    <location>
        <begin position="1425"/>
        <end position="1440"/>
    </location>
</feature>
<feature type="domain" description="DUF7507" evidence="7">
    <location>
        <begin position="1819"/>
        <end position="1934"/>
    </location>
</feature>
<feature type="domain" description="DUF7507" evidence="7">
    <location>
        <begin position="1448"/>
        <end position="1552"/>
    </location>
</feature>
<organism evidence="8 9">
    <name type="scientific">Harenicola maris</name>
    <dbReference type="NCBI Taxonomy" id="2841044"/>
    <lineage>
        <taxon>Bacteria</taxon>
        <taxon>Pseudomonadati</taxon>
        <taxon>Pseudomonadota</taxon>
        <taxon>Alphaproteobacteria</taxon>
        <taxon>Rhodobacterales</taxon>
        <taxon>Paracoccaceae</taxon>
        <taxon>Harenicola</taxon>
    </lineage>
</organism>
<feature type="compositionally biased region" description="Acidic residues" evidence="4">
    <location>
        <begin position="1796"/>
        <end position="1808"/>
    </location>
</feature>
<name>A0AAP2CRF9_9RHOB</name>
<dbReference type="Proteomes" id="UP001315686">
    <property type="component" value="Unassembled WGS sequence"/>
</dbReference>
<proteinExistence type="predicted"/>
<feature type="region of interest" description="Disordered" evidence="4">
    <location>
        <begin position="2066"/>
        <end position="2107"/>
    </location>
</feature>
<evidence type="ECO:0000256" key="2">
    <source>
        <dbReference type="ARBA" id="ARBA00022525"/>
    </source>
</evidence>
<feature type="domain" description="DUF11" evidence="5">
    <location>
        <begin position="3020"/>
        <end position="3128"/>
    </location>
</feature>